<reference evidence="2" key="1">
    <citation type="journal article" date="2020" name="mSystems">
        <title>Genome- and Community-Level Interaction Insights into Carbon Utilization and Element Cycling Functions of Hydrothermarchaeota in Hydrothermal Sediment.</title>
        <authorList>
            <person name="Zhou Z."/>
            <person name="Liu Y."/>
            <person name="Xu W."/>
            <person name="Pan J."/>
            <person name="Luo Z.H."/>
            <person name="Li M."/>
        </authorList>
    </citation>
    <scope>NUCLEOTIDE SEQUENCE [LARGE SCALE GENOMIC DNA]</scope>
    <source>
        <strain evidence="3">SpSt-236</strain>
        <strain evidence="2">SpSt-265</strain>
        <strain evidence="4">SpSt-465</strain>
    </source>
</reference>
<dbReference type="InterPro" id="IPR003814">
    <property type="entry name" value="FmdEsu_dom"/>
</dbReference>
<proteinExistence type="predicted"/>
<accession>A0A7C1NBF0</accession>
<evidence type="ECO:0000313" key="4">
    <source>
        <dbReference type="EMBL" id="HFJ53845.1"/>
    </source>
</evidence>
<dbReference type="EMBL" id="DSTU01000005">
    <property type="protein sequence ID" value="HFJ53845.1"/>
    <property type="molecule type" value="Genomic_DNA"/>
</dbReference>
<dbReference type="Gene3D" id="3.30.1330.130">
    <property type="match status" value="1"/>
</dbReference>
<dbReference type="Pfam" id="PF02663">
    <property type="entry name" value="FmdE"/>
    <property type="match status" value="1"/>
</dbReference>
<dbReference type="SUPFAM" id="SSF143555">
    <property type="entry name" value="FwdE-like"/>
    <property type="match status" value="1"/>
</dbReference>
<name>A0A7C1NBF0_UNCW3</name>
<evidence type="ECO:0000313" key="2">
    <source>
        <dbReference type="EMBL" id="HEA87072.1"/>
    </source>
</evidence>
<evidence type="ECO:0000313" key="3">
    <source>
        <dbReference type="EMBL" id="HEE18640.1"/>
    </source>
</evidence>
<gene>
    <name evidence="3" type="ORF">ENP62_03735</name>
    <name evidence="2" type="ORF">ENP94_03570</name>
    <name evidence="4" type="ORF">ENS16_04060</name>
</gene>
<feature type="domain" description="Formylmethanofuran dehydrogenase subunit E" evidence="1">
    <location>
        <begin position="13"/>
        <end position="110"/>
    </location>
</feature>
<sequence>MAMTPLLKNAARFHGHLGPWLVVGLRAGIYARRRFKCTPFQIRATIFCPPKPPVRCVIDGIQLGAGCTMGKGNIRHRTARRFCRIHFSAPPRRQLTLSVRPEVFNAMVNLPSDQVKQLALQVARMPLKRIFAVKPYLKPAV</sequence>
<dbReference type="PANTHER" id="PTHR39418">
    <property type="entry name" value="DEHYDROGENASE-RELATED"/>
    <property type="match status" value="1"/>
</dbReference>
<evidence type="ECO:0000259" key="1">
    <source>
        <dbReference type="Pfam" id="PF02663"/>
    </source>
</evidence>
<comment type="caution">
    <text evidence="2">The sequence shown here is derived from an EMBL/GenBank/DDBJ whole genome shotgun (WGS) entry which is preliminary data.</text>
</comment>
<dbReference type="EMBL" id="DSKA01000268">
    <property type="protein sequence ID" value="HEE18640.1"/>
    <property type="molecule type" value="Genomic_DNA"/>
</dbReference>
<dbReference type="AlphaFoldDB" id="A0A7C1NBF0"/>
<protein>
    <submittedName>
        <fullName evidence="2">Formylmethanofuran dehydrogenase</fullName>
    </submittedName>
</protein>
<dbReference type="InterPro" id="IPR053194">
    <property type="entry name" value="tRNA_methyltr_O"/>
</dbReference>
<dbReference type="PANTHER" id="PTHR39418:SF1">
    <property type="entry name" value="DEHYDROGENASE"/>
    <property type="match status" value="1"/>
</dbReference>
<organism evidence="2">
    <name type="scientific">candidate division WOR-3 bacterium</name>
    <dbReference type="NCBI Taxonomy" id="2052148"/>
    <lineage>
        <taxon>Bacteria</taxon>
        <taxon>Bacteria division WOR-3</taxon>
    </lineage>
</organism>
<dbReference type="EMBL" id="DSLG01000004">
    <property type="protein sequence ID" value="HEA87072.1"/>
    <property type="molecule type" value="Genomic_DNA"/>
</dbReference>